<accession>A0A543IXT7</accession>
<feature type="transmembrane region" description="Helical" evidence="1">
    <location>
        <begin position="6"/>
        <end position="23"/>
    </location>
</feature>
<dbReference type="Proteomes" id="UP000319213">
    <property type="component" value="Unassembled WGS sequence"/>
</dbReference>
<organism evidence="3 4">
    <name type="scientific">Thermopolyspora flexuosa</name>
    <dbReference type="NCBI Taxonomy" id="103836"/>
    <lineage>
        <taxon>Bacteria</taxon>
        <taxon>Bacillati</taxon>
        <taxon>Actinomycetota</taxon>
        <taxon>Actinomycetes</taxon>
        <taxon>Streptosporangiales</taxon>
        <taxon>Streptosporangiaceae</taxon>
        <taxon>Thermopolyspora</taxon>
    </lineage>
</organism>
<sequence>MIGLLVDVVGWVGAALLLAAYGLTSTGRIPGDGVVFQVLNLLGAVFLTVNTAYHHAWPSAMLNVAWIGIGIAALARRRARARRAARSAAG</sequence>
<dbReference type="AlphaFoldDB" id="A0A543IXT7"/>
<feature type="transmembrane region" description="Helical" evidence="1">
    <location>
        <begin position="59"/>
        <end position="76"/>
    </location>
</feature>
<keyword evidence="1" id="KW-0812">Transmembrane</keyword>
<keyword evidence="1" id="KW-1133">Transmembrane helix</keyword>
<proteinExistence type="predicted"/>
<dbReference type="InterPro" id="IPR058058">
    <property type="entry name" value="CBU_0592-like"/>
</dbReference>
<dbReference type="Pfam" id="PF26604">
    <property type="entry name" value="CBU_0592"/>
    <property type="match status" value="1"/>
</dbReference>
<comment type="caution">
    <text evidence="3">The sequence shown here is derived from an EMBL/GenBank/DDBJ whole genome shotgun (WGS) entry which is preliminary data.</text>
</comment>
<evidence type="ECO:0000313" key="4">
    <source>
        <dbReference type="Proteomes" id="UP000319213"/>
    </source>
</evidence>
<evidence type="ECO:0000259" key="2">
    <source>
        <dbReference type="Pfam" id="PF26604"/>
    </source>
</evidence>
<dbReference type="EMBL" id="VFPQ01000001">
    <property type="protein sequence ID" value="TQM75367.1"/>
    <property type="molecule type" value="Genomic_DNA"/>
</dbReference>
<keyword evidence="1" id="KW-0472">Membrane</keyword>
<dbReference type="RefSeq" id="WP_229788145.1">
    <property type="nucleotide sequence ID" value="NZ_BMPV01000001.1"/>
</dbReference>
<name>A0A543IXT7_9ACTN</name>
<reference evidence="3 4" key="1">
    <citation type="submission" date="2019-06" db="EMBL/GenBank/DDBJ databases">
        <title>Sequencing the genomes of 1000 actinobacteria strains.</title>
        <authorList>
            <person name="Klenk H.-P."/>
        </authorList>
    </citation>
    <scope>NUCLEOTIDE SEQUENCE [LARGE SCALE GENOMIC DNA]</scope>
    <source>
        <strain evidence="3 4">DSM 43186</strain>
    </source>
</reference>
<evidence type="ECO:0000313" key="3">
    <source>
        <dbReference type="EMBL" id="TQM75367.1"/>
    </source>
</evidence>
<gene>
    <name evidence="3" type="ORF">FHX40_2073</name>
</gene>
<evidence type="ECO:0000256" key="1">
    <source>
        <dbReference type="SAM" id="Phobius"/>
    </source>
</evidence>
<dbReference type="NCBIfam" id="NF047864">
    <property type="entry name" value="CBU_0592_membra"/>
    <property type="match status" value="1"/>
</dbReference>
<feature type="domain" description="CBU-0592-like" evidence="2">
    <location>
        <begin position="6"/>
        <end position="78"/>
    </location>
</feature>
<protein>
    <recommendedName>
        <fullName evidence="2">CBU-0592-like domain-containing protein</fullName>
    </recommendedName>
</protein>
<keyword evidence="4" id="KW-1185">Reference proteome</keyword>